<comment type="caution">
    <text evidence="2">The sequence shown here is derived from an EMBL/GenBank/DDBJ whole genome shotgun (WGS) entry which is preliminary data.</text>
</comment>
<dbReference type="PANTHER" id="PTHR47843:SF2">
    <property type="entry name" value="BTB DOMAIN-CONTAINING PROTEIN"/>
    <property type="match status" value="1"/>
</dbReference>
<feature type="region of interest" description="Disordered" evidence="1">
    <location>
        <begin position="1"/>
        <end position="21"/>
    </location>
</feature>
<gene>
    <name evidence="2" type="ORF">PG994_003306</name>
</gene>
<evidence type="ECO:0000313" key="2">
    <source>
        <dbReference type="EMBL" id="KAK8076034.1"/>
    </source>
</evidence>
<dbReference type="EMBL" id="JAQQWL010000004">
    <property type="protein sequence ID" value="KAK8076034.1"/>
    <property type="molecule type" value="Genomic_DNA"/>
</dbReference>
<reference evidence="2 3" key="1">
    <citation type="submission" date="2023-01" db="EMBL/GenBank/DDBJ databases">
        <title>Analysis of 21 Apiospora genomes using comparative genomics revels a genus with tremendous synthesis potential of carbohydrate active enzymes and secondary metabolites.</title>
        <authorList>
            <person name="Sorensen T."/>
        </authorList>
    </citation>
    <scope>NUCLEOTIDE SEQUENCE [LARGE SCALE GENOMIC DNA]</scope>
    <source>
        <strain evidence="2 3">CBS 135458</strain>
    </source>
</reference>
<evidence type="ECO:0000313" key="3">
    <source>
        <dbReference type="Proteomes" id="UP001480595"/>
    </source>
</evidence>
<dbReference type="RefSeq" id="XP_066718993.1">
    <property type="nucleotide sequence ID" value="XM_066854715.1"/>
</dbReference>
<feature type="compositionally biased region" description="Polar residues" evidence="1">
    <location>
        <begin position="1"/>
        <end position="12"/>
    </location>
</feature>
<sequence length="296" mass="33314">MPSKTSTKSTNPPGKPDVPLPFTMSLEATAELRSRTLKFIVGAEKIEFHVHPGFITGHSVLLNDLVSRATNGVSEGCLIWEDVNHGVFLRFLEFTYTRDYTCATTVATEQEKSNVNVPPIPPITDKSEMLNFSYSLVSCSQAADTATSSCTHHVEGRVGKKRKIGDLLCDCELFQVRKRTISDFTAKYITAASPEILPKKTVQRPTEYFVEHVQVWLFAHKYAIDPYIYLAAAKFVHDLAEWEITNYSFVTWFGRLVRYLYASTDTRSQLRQILSDFGACVLDDVAALDGWRALLK</sequence>
<protein>
    <recommendedName>
        <fullName evidence="4">BTB domain-containing protein</fullName>
    </recommendedName>
</protein>
<accession>A0ABR1VXT5</accession>
<evidence type="ECO:0008006" key="4">
    <source>
        <dbReference type="Google" id="ProtNLM"/>
    </source>
</evidence>
<dbReference type="GeneID" id="92087778"/>
<proteinExistence type="predicted"/>
<organism evidence="2 3">
    <name type="scientific">Apiospora phragmitis</name>
    <dbReference type="NCBI Taxonomy" id="2905665"/>
    <lineage>
        <taxon>Eukaryota</taxon>
        <taxon>Fungi</taxon>
        <taxon>Dikarya</taxon>
        <taxon>Ascomycota</taxon>
        <taxon>Pezizomycotina</taxon>
        <taxon>Sordariomycetes</taxon>
        <taxon>Xylariomycetidae</taxon>
        <taxon>Amphisphaeriales</taxon>
        <taxon>Apiosporaceae</taxon>
        <taxon>Apiospora</taxon>
    </lineage>
</organism>
<evidence type="ECO:0000256" key="1">
    <source>
        <dbReference type="SAM" id="MobiDB-lite"/>
    </source>
</evidence>
<name>A0ABR1VXT5_9PEZI</name>
<keyword evidence="3" id="KW-1185">Reference proteome</keyword>
<dbReference type="PANTHER" id="PTHR47843">
    <property type="entry name" value="BTB DOMAIN-CONTAINING PROTEIN-RELATED"/>
    <property type="match status" value="1"/>
</dbReference>
<dbReference type="Proteomes" id="UP001480595">
    <property type="component" value="Unassembled WGS sequence"/>
</dbReference>